<name>A0A1G1L0Z3_9BACT</name>
<proteinExistence type="predicted"/>
<evidence type="ECO:0000256" key="1">
    <source>
        <dbReference type="PROSITE-ProRule" id="PRU00339"/>
    </source>
</evidence>
<gene>
    <name evidence="3" type="ORF">A3G33_07990</name>
</gene>
<protein>
    <submittedName>
        <fullName evidence="3">Uncharacterized protein</fullName>
    </submittedName>
</protein>
<dbReference type="Proteomes" id="UP000178187">
    <property type="component" value="Unassembled WGS sequence"/>
</dbReference>
<dbReference type="InterPro" id="IPR011990">
    <property type="entry name" value="TPR-like_helical_dom_sf"/>
</dbReference>
<organism evidence="3 4">
    <name type="scientific">Candidatus Danuiimicrobium aquiferis</name>
    <dbReference type="NCBI Taxonomy" id="1801832"/>
    <lineage>
        <taxon>Bacteria</taxon>
        <taxon>Pseudomonadati</taxon>
        <taxon>Candidatus Omnitrophota</taxon>
        <taxon>Candidatus Danuiimicrobium</taxon>
    </lineage>
</organism>
<reference evidence="3 4" key="1">
    <citation type="journal article" date="2016" name="Nat. Commun.">
        <title>Thousands of microbial genomes shed light on interconnected biogeochemical processes in an aquifer system.</title>
        <authorList>
            <person name="Anantharaman K."/>
            <person name="Brown C.T."/>
            <person name="Hug L.A."/>
            <person name="Sharon I."/>
            <person name="Castelle C.J."/>
            <person name="Probst A.J."/>
            <person name="Thomas B.C."/>
            <person name="Singh A."/>
            <person name="Wilkins M.J."/>
            <person name="Karaoz U."/>
            <person name="Brodie E.L."/>
            <person name="Williams K.H."/>
            <person name="Hubbard S.S."/>
            <person name="Banfield J.F."/>
        </authorList>
    </citation>
    <scope>NUCLEOTIDE SEQUENCE [LARGE SCALE GENOMIC DNA]</scope>
</reference>
<comment type="caution">
    <text evidence="3">The sequence shown here is derived from an EMBL/GenBank/DDBJ whole genome shotgun (WGS) entry which is preliminary data.</text>
</comment>
<keyword evidence="2" id="KW-0175">Coiled coil</keyword>
<evidence type="ECO:0000256" key="2">
    <source>
        <dbReference type="SAM" id="Coils"/>
    </source>
</evidence>
<dbReference type="EMBL" id="MHFR01000026">
    <property type="protein sequence ID" value="OGW98820.1"/>
    <property type="molecule type" value="Genomic_DNA"/>
</dbReference>
<dbReference type="PROSITE" id="PS50293">
    <property type="entry name" value="TPR_REGION"/>
    <property type="match status" value="1"/>
</dbReference>
<evidence type="ECO:0000313" key="4">
    <source>
        <dbReference type="Proteomes" id="UP000178187"/>
    </source>
</evidence>
<dbReference type="SMART" id="SM00028">
    <property type="entry name" value="TPR"/>
    <property type="match status" value="2"/>
</dbReference>
<keyword evidence="1" id="KW-0802">TPR repeat</keyword>
<dbReference type="AlphaFoldDB" id="A0A1G1L0Z3"/>
<dbReference type="Gene3D" id="1.25.40.10">
    <property type="entry name" value="Tetratricopeptide repeat domain"/>
    <property type="match status" value="1"/>
</dbReference>
<dbReference type="SUPFAM" id="SSF48452">
    <property type="entry name" value="TPR-like"/>
    <property type="match status" value="1"/>
</dbReference>
<dbReference type="PROSITE" id="PS50005">
    <property type="entry name" value="TPR"/>
    <property type="match status" value="1"/>
</dbReference>
<dbReference type="Pfam" id="PF13414">
    <property type="entry name" value="TPR_11"/>
    <property type="match status" value="1"/>
</dbReference>
<feature type="coiled-coil region" evidence="2">
    <location>
        <begin position="51"/>
        <end position="196"/>
    </location>
</feature>
<feature type="repeat" description="TPR" evidence="1">
    <location>
        <begin position="205"/>
        <end position="238"/>
    </location>
</feature>
<sequence>MNDQNFNKGEALKVVMLIFVFGISLAMNSGIVHAANNVFSQNAYAEDGQNAEALVSTLNETLEENRGLREQVTNYENMVKKVNEDQGMLKNQIRALNTGKAKREEEARTKIVQLEQQIKEFDKVIADLKNVNKNVDDVKVKAEEQIKVIKEDNAKLKNLLDKSILEGERDQYLQLISESESSAERAIEKLSAAELNSLKMKMELASTYYNLGTMLYEQQNYENAAKQYQRAIELNPMDSWAHHNLGIICDYYLKDNTKAVEHYKKYIKLKPAEEEAHKIRERILELELQKELVPGEPLAGDFKRDHPKAR</sequence>
<dbReference type="InterPro" id="IPR019734">
    <property type="entry name" value="TPR_rpt"/>
</dbReference>
<evidence type="ECO:0000313" key="3">
    <source>
        <dbReference type="EMBL" id="OGW98820.1"/>
    </source>
</evidence>
<accession>A0A1G1L0Z3</accession>